<dbReference type="InterPro" id="IPR036162">
    <property type="entry name" value="Resolvase-like_N_sf"/>
</dbReference>
<dbReference type="RefSeq" id="WP_091591009.1">
    <property type="nucleotide sequence ID" value="NZ_JBHRWG010000005.1"/>
</dbReference>
<dbReference type="GO" id="GO:0000150">
    <property type="term" value="F:DNA strand exchange activity"/>
    <property type="evidence" value="ECO:0007669"/>
    <property type="project" value="InterPro"/>
</dbReference>
<dbReference type="SMART" id="SM00857">
    <property type="entry name" value="Resolvase"/>
    <property type="match status" value="1"/>
</dbReference>
<dbReference type="Pfam" id="PF07508">
    <property type="entry name" value="Recombinase"/>
    <property type="match status" value="1"/>
</dbReference>
<feature type="domain" description="Recombinase" evidence="2">
    <location>
        <begin position="159"/>
        <end position="262"/>
    </location>
</feature>
<gene>
    <name evidence="3" type="ORF">GA0070620_2860</name>
</gene>
<evidence type="ECO:0000259" key="1">
    <source>
        <dbReference type="PROSITE" id="PS51736"/>
    </source>
</evidence>
<dbReference type="EMBL" id="LT598496">
    <property type="protein sequence ID" value="SBV27348.1"/>
    <property type="molecule type" value="Genomic_DNA"/>
</dbReference>
<dbReference type="PANTHER" id="PTHR30461:SF23">
    <property type="entry name" value="DNA RECOMBINASE-RELATED"/>
    <property type="match status" value="1"/>
</dbReference>
<proteinExistence type="predicted"/>
<feature type="domain" description="Resolvase/invertase-type recombinase catalytic" evidence="1">
    <location>
        <begin position="3"/>
        <end position="151"/>
    </location>
</feature>
<dbReference type="CDD" id="cd00338">
    <property type="entry name" value="Ser_Recombinase"/>
    <property type="match status" value="1"/>
</dbReference>
<keyword evidence="4" id="KW-1185">Reference proteome</keyword>
<dbReference type="OrthoDB" id="4500247at2"/>
<dbReference type="InterPro" id="IPR011109">
    <property type="entry name" value="DNA_bind_recombinase_dom"/>
</dbReference>
<organism evidence="3 4">
    <name type="scientific">Micromonospora krabiensis</name>
    <dbReference type="NCBI Taxonomy" id="307121"/>
    <lineage>
        <taxon>Bacteria</taxon>
        <taxon>Bacillati</taxon>
        <taxon>Actinomycetota</taxon>
        <taxon>Actinomycetes</taxon>
        <taxon>Micromonosporales</taxon>
        <taxon>Micromonosporaceae</taxon>
        <taxon>Micromonospora</taxon>
    </lineage>
</organism>
<dbReference type="InterPro" id="IPR006119">
    <property type="entry name" value="Resolv_N"/>
</dbReference>
<dbReference type="PANTHER" id="PTHR30461">
    <property type="entry name" value="DNA-INVERTASE FROM LAMBDOID PROPHAGE"/>
    <property type="match status" value="1"/>
</dbReference>
<dbReference type="Gene3D" id="3.40.50.1390">
    <property type="entry name" value="Resolvase, N-terminal catalytic domain"/>
    <property type="match status" value="1"/>
</dbReference>
<name>A0A1C3N449_9ACTN</name>
<dbReference type="PROSITE" id="PS51737">
    <property type="entry name" value="RECOMBINASE_DNA_BIND"/>
    <property type="match status" value="1"/>
</dbReference>
<dbReference type="PROSITE" id="PS51736">
    <property type="entry name" value="RECOMBINASES_3"/>
    <property type="match status" value="1"/>
</dbReference>
<evidence type="ECO:0000313" key="4">
    <source>
        <dbReference type="Proteomes" id="UP000199393"/>
    </source>
</evidence>
<accession>A0A1C3N449</accession>
<dbReference type="Gene3D" id="3.90.1750.20">
    <property type="entry name" value="Putative Large Serine Recombinase, Chain B, Domain 2"/>
    <property type="match status" value="1"/>
</dbReference>
<evidence type="ECO:0000313" key="3">
    <source>
        <dbReference type="EMBL" id="SBV27348.1"/>
    </source>
</evidence>
<dbReference type="InterPro" id="IPR038109">
    <property type="entry name" value="DNA_bind_recomb_sf"/>
</dbReference>
<sequence length="465" mass="50793">MTRAAVYVRISRDREGAGLGLARQEADCRELAARHGLTVAQVYADNDLSAYSRKPRPAYRRMLDDIATARLDAVLAWHTDRLHRSPTELEEYISACEPRGVPTFTVKAGPLDLSTPSGRMVARQLGAVARYEVEHQVERQQRAKQQAAADGRWAGGRRPYGYEADGVTLRPDEARVVAEVTDAILSGASLRGQAADLNTRNLVTSTGRPWTATELRKVLLRARNAGLREHRGEVVGPAAWPPLVDEERWRAVVSVLTHPGRRTQWSSARRWMLSGLALCGVCGATVRATLMSTSAQSVPSYTCKVSRCVGRNAGELDAYVSALVVERLSRPDVVQLLAESGRPDSGQLQVDATTLRERLDGLAAAYADGAIDVRQLREGSERLRARLSDVEDQLAAVDQGDALAGLVGAADAAAAWDALDLHRRRAVVDTLLTVTIHRTKKGRPTGWSPGRSYFDPATIEVTWKN</sequence>
<evidence type="ECO:0000259" key="2">
    <source>
        <dbReference type="PROSITE" id="PS51737"/>
    </source>
</evidence>
<dbReference type="PATRIC" id="fig|307121.4.peg.2929"/>
<dbReference type="Proteomes" id="UP000199393">
    <property type="component" value="Chromosome I"/>
</dbReference>
<dbReference type="Pfam" id="PF00239">
    <property type="entry name" value="Resolvase"/>
    <property type="match status" value="1"/>
</dbReference>
<reference evidence="4" key="1">
    <citation type="submission" date="2016-06" db="EMBL/GenBank/DDBJ databases">
        <authorList>
            <person name="Varghese N."/>
        </authorList>
    </citation>
    <scope>NUCLEOTIDE SEQUENCE [LARGE SCALE GENOMIC DNA]</scope>
    <source>
        <strain evidence="4">DSM 45344</strain>
    </source>
</reference>
<dbReference type="SUPFAM" id="SSF53041">
    <property type="entry name" value="Resolvase-like"/>
    <property type="match status" value="1"/>
</dbReference>
<dbReference type="InterPro" id="IPR050639">
    <property type="entry name" value="SSR_resolvase"/>
</dbReference>
<dbReference type="GO" id="GO:0003677">
    <property type="term" value="F:DNA binding"/>
    <property type="evidence" value="ECO:0007669"/>
    <property type="project" value="InterPro"/>
</dbReference>
<protein>
    <submittedName>
        <fullName evidence="3">Site-specific DNA recombinase</fullName>
    </submittedName>
</protein>
<dbReference type="AlphaFoldDB" id="A0A1C3N449"/>